<dbReference type="PANTHER" id="PTHR43245:SF23">
    <property type="entry name" value="NAD(P)-BINDING DOMAIN-CONTAINING PROTEIN"/>
    <property type="match status" value="1"/>
</dbReference>
<sequence>MRILLAGNRGYLGSVLERSLLRDGHEVTGLDTGFFDPAPRQPRRDVRHVTRDDLRGCDAIVNLAAMCNDACGDLSATATEQINAHAPVRLAELAKSLGIRSYVLASSCSVYGAARDGELTEKDEVAPETAYAASKVTAEHEVLRLADESFAPVALRFATLFGDSPSFRSDLMINRIALTAARWGEIRMNGEGLLWRPLLHVADAANAIRLVLESSDSGASSAPAGEIFNVGFADQNHRVVDVVEMARELLPHVTVTRTPAPDNRSYAVCFDKFQAAYGEFKSTCTAEGGLREVLDAYRLRLRAPLSETGDGWAGTDRREWLLAKRSAGVLDADFHWNSPTTAAS</sequence>
<evidence type="ECO:0000259" key="1">
    <source>
        <dbReference type="Pfam" id="PF01370"/>
    </source>
</evidence>
<dbReference type="KEGG" id="sroi:IAG44_19610"/>
<dbReference type="CDD" id="cd08946">
    <property type="entry name" value="SDR_e"/>
    <property type="match status" value="1"/>
</dbReference>
<proteinExistence type="predicted"/>
<dbReference type="InterPro" id="IPR050177">
    <property type="entry name" value="Lipid_A_modif_metabolic_enz"/>
</dbReference>
<dbReference type="Gene3D" id="3.40.50.720">
    <property type="entry name" value="NAD(P)-binding Rossmann-like Domain"/>
    <property type="match status" value="1"/>
</dbReference>
<dbReference type="PANTHER" id="PTHR43245">
    <property type="entry name" value="BIFUNCTIONAL POLYMYXIN RESISTANCE PROTEIN ARNA"/>
    <property type="match status" value="1"/>
</dbReference>
<dbReference type="Proteomes" id="UP000516052">
    <property type="component" value="Chromosome"/>
</dbReference>
<dbReference type="SUPFAM" id="SSF51735">
    <property type="entry name" value="NAD(P)-binding Rossmann-fold domains"/>
    <property type="match status" value="1"/>
</dbReference>
<dbReference type="RefSeq" id="WP_187748392.1">
    <property type="nucleotide sequence ID" value="NZ_CP060828.1"/>
</dbReference>
<dbReference type="EMBL" id="CP060828">
    <property type="protein sequence ID" value="QNP71423.1"/>
    <property type="molecule type" value="Genomic_DNA"/>
</dbReference>
<keyword evidence="3" id="KW-1185">Reference proteome</keyword>
<evidence type="ECO:0000313" key="2">
    <source>
        <dbReference type="EMBL" id="QNP71423.1"/>
    </source>
</evidence>
<accession>A0A7H0IF57</accession>
<dbReference type="InterPro" id="IPR001509">
    <property type="entry name" value="Epimerase_deHydtase"/>
</dbReference>
<dbReference type="InterPro" id="IPR036291">
    <property type="entry name" value="NAD(P)-bd_dom_sf"/>
</dbReference>
<organism evidence="2 3">
    <name type="scientific">Streptomyces roseirectus</name>
    <dbReference type="NCBI Taxonomy" id="2768066"/>
    <lineage>
        <taxon>Bacteria</taxon>
        <taxon>Bacillati</taxon>
        <taxon>Actinomycetota</taxon>
        <taxon>Actinomycetes</taxon>
        <taxon>Kitasatosporales</taxon>
        <taxon>Streptomycetaceae</taxon>
        <taxon>Streptomyces</taxon>
    </lineage>
</organism>
<dbReference type="Pfam" id="PF01370">
    <property type="entry name" value="Epimerase"/>
    <property type="match status" value="1"/>
</dbReference>
<name>A0A7H0IF57_9ACTN</name>
<evidence type="ECO:0000313" key="3">
    <source>
        <dbReference type="Proteomes" id="UP000516052"/>
    </source>
</evidence>
<protein>
    <submittedName>
        <fullName evidence="2">SDR family oxidoreductase</fullName>
    </submittedName>
</protein>
<reference evidence="2 3" key="1">
    <citation type="submission" date="2020-08" db="EMBL/GenBank/DDBJ databases">
        <title>A novel species.</title>
        <authorList>
            <person name="Gao J."/>
        </authorList>
    </citation>
    <scope>NUCLEOTIDE SEQUENCE [LARGE SCALE GENOMIC DNA]</scope>
    <source>
        <strain evidence="2 3">CRXT-G-22</strain>
    </source>
</reference>
<dbReference type="AlphaFoldDB" id="A0A7H0IF57"/>
<gene>
    <name evidence="2" type="ORF">IAG44_19610</name>
</gene>
<feature type="domain" description="NAD-dependent epimerase/dehydratase" evidence="1">
    <location>
        <begin position="3"/>
        <end position="231"/>
    </location>
</feature>